<keyword evidence="2" id="KW-1185">Reference proteome</keyword>
<sequence>MAVYPWEEIFEKYKTGQYSMAELAAEYGFNQKYALRKAKKMGIEKGESRKKVEKEAQKKVLDSEVDKETKIREECEKIIINIRRATANNLFGDRPDFNRLKQLKIACEVVVLCRKEQYELNGIKEAPKQIEQKISGDISEILKNLSDEELMKAADEYGIDIE</sequence>
<proteinExistence type="predicted"/>
<dbReference type="AlphaFoldDB" id="A0A1G9RBK5"/>
<accession>A0A1G9RBK5</accession>
<evidence type="ECO:0000313" key="1">
    <source>
        <dbReference type="EMBL" id="SDM20247.1"/>
    </source>
</evidence>
<dbReference type="EMBL" id="FNGO01000021">
    <property type="protein sequence ID" value="SDM20247.1"/>
    <property type="molecule type" value="Genomic_DNA"/>
</dbReference>
<dbReference type="Proteomes" id="UP000199476">
    <property type="component" value="Unassembled WGS sequence"/>
</dbReference>
<gene>
    <name evidence="1" type="ORF">SAMN04488692_12118</name>
</gene>
<dbReference type="STRING" id="321763.SAMN04488692_12118"/>
<dbReference type="RefSeq" id="WP_089761325.1">
    <property type="nucleotide sequence ID" value="NZ_FNGO01000021.1"/>
</dbReference>
<reference evidence="1 2" key="1">
    <citation type="submission" date="2016-10" db="EMBL/GenBank/DDBJ databases">
        <authorList>
            <person name="de Groot N.N."/>
        </authorList>
    </citation>
    <scope>NUCLEOTIDE SEQUENCE [LARGE SCALE GENOMIC DNA]</scope>
    <source>
        <strain evidence="1 2">SLAS-1</strain>
    </source>
</reference>
<evidence type="ECO:0000313" key="2">
    <source>
        <dbReference type="Proteomes" id="UP000199476"/>
    </source>
</evidence>
<name>A0A1G9RBK5_9FIRM</name>
<organism evidence="1 2">
    <name type="scientific">Halarsenatibacter silvermanii</name>
    <dbReference type="NCBI Taxonomy" id="321763"/>
    <lineage>
        <taxon>Bacteria</taxon>
        <taxon>Bacillati</taxon>
        <taxon>Bacillota</taxon>
        <taxon>Clostridia</taxon>
        <taxon>Halanaerobiales</taxon>
        <taxon>Halarsenatibacteraceae</taxon>
        <taxon>Halarsenatibacter</taxon>
    </lineage>
</organism>
<protein>
    <submittedName>
        <fullName evidence="1">Uncharacterized protein</fullName>
    </submittedName>
</protein>